<name>U3A042_9SPHN</name>
<keyword evidence="6" id="KW-0408">Iron</keyword>
<dbReference type="GO" id="GO:0009279">
    <property type="term" value="C:cell outer membrane"/>
    <property type="evidence" value="ECO:0007669"/>
    <property type="project" value="UniProtKB-SubCell"/>
</dbReference>
<dbReference type="InterPro" id="IPR012910">
    <property type="entry name" value="Plug_dom"/>
</dbReference>
<evidence type="ECO:0000256" key="9">
    <source>
        <dbReference type="ARBA" id="ARBA00023136"/>
    </source>
</evidence>
<dbReference type="PANTHER" id="PTHR32552">
    <property type="entry name" value="FERRICHROME IRON RECEPTOR-RELATED"/>
    <property type="match status" value="1"/>
</dbReference>
<evidence type="ECO:0000256" key="10">
    <source>
        <dbReference type="ARBA" id="ARBA00023237"/>
    </source>
</evidence>
<keyword evidence="4" id="KW-0410">Iron transport</keyword>
<keyword evidence="15" id="KW-0675">Receptor</keyword>
<evidence type="ECO:0000256" key="4">
    <source>
        <dbReference type="ARBA" id="ARBA00022496"/>
    </source>
</evidence>
<sequence>MTMAGTAMFSIAPAMAQSSSIGEEQASGVQEIIVTAQRRVERIQDVPISISAYSQSFLEDRDVSNLNDLSGLAPNVKIYATGYNTNTQISIRGAVQTSTQPFYDPAVGLYLDGVYIGKSAGAVFDVADLERIEVLNGPQGTLYGRNTLAGAVNLVTQKPTGELGGSAEVGIGNYGRRFARASINLPALGPLSLKFSGAIEKRNGTVDVHANPFPNVVNARTRSTDELNSLNNKAFRLAARLNASDDLTFDYAFDYNNTKSMMQYGKLIHLNKDGIFDPASPAYVGGLSGGIYKGLPLDLYFEGPGRSLDATIDGGPSGSKPFDNLKIQSHSLTGTLELGGASLKSITAYRKVNGDNSIDLDGSPLLVAATDYFGKYRSFSQEFQVSGKTGNLTYTGGLYYFWDKGRDVGYQQYFNGATSVTNNFAYQTNAYAAYGQIEFIPPIFSNKLTLTAGLRYSRETKEGARSSYLDGRGYTIPVGTRGKATFDAFTPVFIAKYNFNEDANIYAKYSRGFKSGGFNLVAPTPAEITTPFNEELVDEYEVGSKLRLLGGKLQFSLAAFLADRKDMQLSVFLPVAGGTTQSVIRNAGKVRAKGLEANVQAVPLKWLRLSGSMGYLDAKFKEYIELGVNVANDRPVPAAPKFTSSVSADVTLWDRGTTGRLIVDYRHSDSSYQYPYSLSVDPRLGQNANIGKPSATDLVNARLNISDIKVGNGSAELSLWVDNLFDEKYLMSAINFGPSFGGLAIGYYGAPRTYGINLKYKM</sequence>
<evidence type="ECO:0000256" key="3">
    <source>
        <dbReference type="ARBA" id="ARBA00022452"/>
    </source>
</evidence>
<dbReference type="Pfam" id="PF00593">
    <property type="entry name" value="TonB_dep_Rec_b-barrel"/>
    <property type="match status" value="1"/>
</dbReference>
<comment type="caution">
    <text evidence="15">The sequence shown here is derived from an EMBL/GenBank/DDBJ whole genome shotgun (WGS) entry which is preliminary data.</text>
</comment>
<dbReference type="InterPro" id="IPR039426">
    <property type="entry name" value="TonB-dep_rcpt-like"/>
</dbReference>
<evidence type="ECO:0000256" key="7">
    <source>
        <dbReference type="ARBA" id="ARBA00023065"/>
    </source>
</evidence>
<keyword evidence="3 11" id="KW-1134">Transmembrane beta strand</keyword>
<dbReference type="AlphaFoldDB" id="U3A042"/>
<reference evidence="15 16" key="1">
    <citation type="submission" date="2013-09" db="EMBL/GenBank/DDBJ databases">
        <title>Whole genome shotgun sequence of Novosphingobium tardaugens NBRC 16725.</title>
        <authorList>
            <person name="Isaki S."/>
            <person name="Hosoyama A."/>
            <person name="Tsuchikane K."/>
            <person name="Katsumata H."/>
            <person name="Ando Y."/>
            <person name="Yamazaki S."/>
            <person name="Fujita N."/>
        </authorList>
    </citation>
    <scope>NUCLEOTIDE SEQUENCE [LARGE SCALE GENOMIC DNA]</scope>
    <source>
        <strain evidence="15 16">NBRC 16725</strain>
    </source>
</reference>
<evidence type="ECO:0000259" key="14">
    <source>
        <dbReference type="Pfam" id="PF07715"/>
    </source>
</evidence>
<dbReference type="Gene3D" id="2.40.170.20">
    <property type="entry name" value="TonB-dependent receptor, beta-barrel domain"/>
    <property type="match status" value="1"/>
</dbReference>
<dbReference type="PANTHER" id="PTHR32552:SF81">
    <property type="entry name" value="TONB-DEPENDENT OUTER MEMBRANE RECEPTOR"/>
    <property type="match status" value="1"/>
</dbReference>
<keyword evidence="5 11" id="KW-0812">Transmembrane</keyword>
<dbReference type="eggNOG" id="COG4771">
    <property type="taxonomic scope" value="Bacteria"/>
</dbReference>
<dbReference type="SUPFAM" id="SSF56935">
    <property type="entry name" value="Porins"/>
    <property type="match status" value="1"/>
</dbReference>
<feature type="domain" description="TonB-dependent receptor plug" evidence="14">
    <location>
        <begin position="43"/>
        <end position="151"/>
    </location>
</feature>
<comment type="similarity">
    <text evidence="11 12">Belongs to the TonB-dependent receptor family.</text>
</comment>
<keyword evidence="2 11" id="KW-0813">Transport</keyword>
<keyword evidence="16" id="KW-1185">Reference proteome</keyword>
<organism evidence="15 16">
    <name type="scientific">Caenibius tardaugens NBRC 16725</name>
    <dbReference type="NCBI Taxonomy" id="1219035"/>
    <lineage>
        <taxon>Bacteria</taxon>
        <taxon>Pseudomonadati</taxon>
        <taxon>Pseudomonadota</taxon>
        <taxon>Alphaproteobacteria</taxon>
        <taxon>Sphingomonadales</taxon>
        <taxon>Erythrobacteraceae</taxon>
        <taxon>Caenibius</taxon>
    </lineage>
</organism>
<evidence type="ECO:0000313" key="16">
    <source>
        <dbReference type="Proteomes" id="UP000016568"/>
    </source>
</evidence>
<evidence type="ECO:0000256" key="8">
    <source>
        <dbReference type="ARBA" id="ARBA00023077"/>
    </source>
</evidence>
<accession>U3A042</accession>
<dbReference type="PROSITE" id="PS52016">
    <property type="entry name" value="TONB_DEPENDENT_REC_3"/>
    <property type="match status" value="1"/>
</dbReference>
<evidence type="ECO:0000313" key="15">
    <source>
        <dbReference type="EMBL" id="GAD51014.1"/>
    </source>
</evidence>
<evidence type="ECO:0000256" key="1">
    <source>
        <dbReference type="ARBA" id="ARBA00004571"/>
    </source>
</evidence>
<proteinExistence type="inferred from homology"/>
<keyword evidence="9 11" id="KW-0472">Membrane</keyword>
<protein>
    <submittedName>
        <fullName evidence="15">Putative TonB-dependent receptor</fullName>
    </submittedName>
</protein>
<dbReference type="Pfam" id="PF07715">
    <property type="entry name" value="Plug"/>
    <property type="match status" value="1"/>
</dbReference>
<dbReference type="InterPro" id="IPR000531">
    <property type="entry name" value="Beta-barrel_TonB"/>
</dbReference>
<dbReference type="InterPro" id="IPR036942">
    <property type="entry name" value="Beta-barrel_TonB_sf"/>
</dbReference>
<evidence type="ECO:0000256" key="11">
    <source>
        <dbReference type="PROSITE-ProRule" id="PRU01360"/>
    </source>
</evidence>
<evidence type="ECO:0000256" key="6">
    <source>
        <dbReference type="ARBA" id="ARBA00023004"/>
    </source>
</evidence>
<evidence type="ECO:0000256" key="2">
    <source>
        <dbReference type="ARBA" id="ARBA00022448"/>
    </source>
</evidence>
<evidence type="ECO:0000256" key="12">
    <source>
        <dbReference type="RuleBase" id="RU003357"/>
    </source>
</evidence>
<keyword evidence="8 12" id="KW-0798">TonB box</keyword>
<dbReference type="GO" id="GO:0006826">
    <property type="term" value="P:iron ion transport"/>
    <property type="evidence" value="ECO:0007669"/>
    <property type="project" value="UniProtKB-KW"/>
</dbReference>
<feature type="domain" description="TonB-dependent receptor-like beta-barrel" evidence="13">
    <location>
        <begin position="293"/>
        <end position="724"/>
    </location>
</feature>
<comment type="subcellular location">
    <subcellularLocation>
        <location evidence="1 11">Cell outer membrane</location>
        <topology evidence="1 11">Multi-pass membrane protein</topology>
    </subcellularLocation>
</comment>
<dbReference type="Proteomes" id="UP000016568">
    <property type="component" value="Unassembled WGS sequence"/>
</dbReference>
<gene>
    <name evidence="15" type="ORF">NT2_14_00180</name>
</gene>
<keyword evidence="7" id="KW-0406">Ion transport</keyword>
<evidence type="ECO:0000256" key="5">
    <source>
        <dbReference type="ARBA" id="ARBA00022692"/>
    </source>
</evidence>
<evidence type="ECO:0000259" key="13">
    <source>
        <dbReference type="Pfam" id="PF00593"/>
    </source>
</evidence>
<dbReference type="EMBL" id="BASZ01000014">
    <property type="protein sequence ID" value="GAD51014.1"/>
    <property type="molecule type" value="Genomic_DNA"/>
</dbReference>
<keyword evidence="10 11" id="KW-0998">Cell outer membrane</keyword>